<reference evidence="4" key="1">
    <citation type="submission" date="2009-11" db="EMBL/GenBank/DDBJ databases">
        <title>The complete genome of Sulfurospirillum deleyianum DSM 6946.</title>
        <authorList>
            <consortium name="US DOE Joint Genome Institute (JGI-PGF)"/>
            <person name="Lucas S."/>
            <person name="Copeland A."/>
            <person name="Lapidus A."/>
            <person name="Glavina del Rio T."/>
            <person name="Dalin E."/>
            <person name="Tice H."/>
            <person name="Bruce D."/>
            <person name="Goodwin L."/>
            <person name="Pitluck S."/>
            <person name="Kyrpides N."/>
            <person name="Mavromatis K."/>
            <person name="Ivanova N."/>
            <person name="Ovchinnikova G."/>
            <person name="Munk A.C."/>
            <person name="Lu M."/>
            <person name="Brettin T."/>
            <person name="Detter J.C."/>
            <person name="Han C."/>
            <person name="Tapia R."/>
            <person name="Larimer F."/>
            <person name="Land M."/>
            <person name="Hauser L."/>
            <person name="Markowitz V."/>
            <person name="Cheng J.F."/>
            <person name="Hugenholtz P."/>
            <person name="Woyke T."/>
            <person name="Wu D."/>
            <person name="Aumann P."/>
            <person name="Schneider S."/>
            <person name="Lang E."/>
            <person name="Spring S."/>
            <person name="Klenk H.P."/>
            <person name="Eisen J.A."/>
        </authorList>
    </citation>
    <scope>NUCLEOTIDE SEQUENCE [LARGE SCALE GENOMIC DNA]</scope>
    <source>
        <strain evidence="4">ATCC 51133 / DSM 6946 / 5175</strain>
    </source>
</reference>
<dbReference type="SUPFAM" id="SSF54197">
    <property type="entry name" value="HIT-like"/>
    <property type="match status" value="1"/>
</dbReference>
<evidence type="ECO:0000259" key="2">
    <source>
        <dbReference type="PROSITE" id="PS51084"/>
    </source>
</evidence>
<feature type="domain" description="HIT" evidence="2">
    <location>
        <begin position="1"/>
        <end position="91"/>
    </location>
</feature>
<keyword evidence="4" id="KW-1185">Reference proteome</keyword>
<dbReference type="HOGENOM" id="CLU_123330_2_1_7"/>
<dbReference type="RefSeq" id="WP_012857456.1">
    <property type="nucleotide sequence ID" value="NC_013512.1"/>
</dbReference>
<dbReference type="EMBL" id="CP001816">
    <property type="protein sequence ID" value="ACZ12706.1"/>
    <property type="molecule type" value="Genomic_DNA"/>
</dbReference>
<dbReference type="AlphaFoldDB" id="D1B3N6"/>
<name>D1B3N6_SULD5</name>
<dbReference type="Proteomes" id="UP000002222">
    <property type="component" value="Chromosome"/>
</dbReference>
<dbReference type="GO" id="GO:0003824">
    <property type="term" value="F:catalytic activity"/>
    <property type="evidence" value="ECO:0007669"/>
    <property type="project" value="InterPro"/>
</dbReference>
<dbReference type="PROSITE" id="PS51084">
    <property type="entry name" value="HIT_2"/>
    <property type="match status" value="1"/>
</dbReference>
<dbReference type="Gene3D" id="3.30.428.10">
    <property type="entry name" value="HIT-like"/>
    <property type="match status" value="1"/>
</dbReference>
<proteinExistence type="predicted"/>
<dbReference type="InterPro" id="IPR011146">
    <property type="entry name" value="HIT-like"/>
</dbReference>
<sequence length="124" mass="14712">MSTKLYENPFFYVEKEESTIPWVKIFTQKPYKELSDCDATTQHQMLQAMLCTEEIMRAYYHPTKINIAMFGNYLPHLHIHVMARFMEDSHFPESMWGIQQRESAIKLPNFEDFATLLSKKLSNL</sequence>
<dbReference type="KEGG" id="sdl:Sdel_1691"/>
<evidence type="ECO:0000313" key="4">
    <source>
        <dbReference type="Proteomes" id="UP000002222"/>
    </source>
</evidence>
<dbReference type="OrthoDB" id="9799145at2"/>
<dbReference type="PIRSF" id="PIRSF000714">
    <property type="entry name" value="HIT"/>
    <property type="match status" value="1"/>
</dbReference>
<accession>D1B3N6</accession>
<dbReference type="Pfam" id="PF01230">
    <property type="entry name" value="HIT"/>
    <property type="match status" value="1"/>
</dbReference>
<protein>
    <submittedName>
        <fullName evidence="3">HIT family protein</fullName>
    </submittedName>
</protein>
<evidence type="ECO:0000256" key="1">
    <source>
        <dbReference type="PROSITE-ProRule" id="PRU00464"/>
    </source>
</evidence>
<feature type="short sequence motif" description="Histidine triad motif" evidence="1">
    <location>
        <begin position="76"/>
        <end position="80"/>
    </location>
</feature>
<gene>
    <name evidence="3" type="ordered locus">Sdel_1691</name>
</gene>
<dbReference type="InterPro" id="IPR026026">
    <property type="entry name" value="HIT_Hint"/>
</dbReference>
<organism evidence="3 4">
    <name type="scientific">Sulfurospirillum deleyianum (strain ATCC 51133 / DSM 6946 / 5175)</name>
    <dbReference type="NCBI Taxonomy" id="525898"/>
    <lineage>
        <taxon>Bacteria</taxon>
        <taxon>Pseudomonadati</taxon>
        <taxon>Campylobacterota</taxon>
        <taxon>Epsilonproteobacteria</taxon>
        <taxon>Campylobacterales</taxon>
        <taxon>Sulfurospirillaceae</taxon>
        <taxon>Sulfurospirillum</taxon>
    </lineage>
</organism>
<dbReference type="eggNOG" id="COG0537">
    <property type="taxonomic scope" value="Bacteria"/>
</dbReference>
<dbReference type="InterPro" id="IPR036265">
    <property type="entry name" value="HIT-like_sf"/>
</dbReference>
<dbReference type="STRING" id="525898.Sdel_1691"/>
<reference evidence="3 4" key="2">
    <citation type="journal article" date="2010" name="Stand. Genomic Sci.">
        <title>Complete genome sequence of Sulfurospirillum deleyianum type strain (5175).</title>
        <authorList>
            <person name="Sikorski J."/>
            <person name="Lapidus A."/>
            <person name="Copeland A."/>
            <person name="Glavina Del Rio T."/>
            <person name="Nolan M."/>
            <person name="Lucas S."/>
            <person name="Chen F."/>
            <person name="Tice H."/>
            <person name="Cheng J.F."/>
            <person name="Saunders E."/>
            <person name="Bruce D."/>
            <person name="Goodwin L."/>
            <person name="Pitluck S."/>
            <person name="Ovchinnikova G."/>
            <person name="Pati A."/>
            <person name="Ivanova N."/>
            <person name="Mavromatis K."/>
            <person name="Chen A."/>
            <person name="Palaniappan K."/>
            <person name="Chain P."/>
            <person name="Land M."/>
            <person name="Hauser L."/>
            <person name="Chang Y.J."/>
            <person name="Jeffries C.D."/>
            <person name="Brettin T."/>
            <person name="Detter J.C."/>
            <person name="Han C."/>
            <person name="Rohde M."/>
            <person name="Lang E."/>
            <person name="Spring S."/>
            <person name="Goker M."/>
            <person name="Bristow J."/>
            <person name="Eisen J.A."/>
            <person name="Markowitz V."/>
            <person name="Hugenholtz P."/>
            <person name="Kyrpides N.C."/>
            <person name="Klenk H.P."/>
        </authorList>
    </citation>
    <scope>NUCLEOTIDE SEQUENCE [LARGE SCALE GENOMIC DNA]</scope>
    <source>
        <strain evidence="4">ATCC 51133 / DSM 6946 / 5175</strain>
    </source>
</reference>
<evidence type="ECO:0000313" key="3">
    <source>
        <dbReference type="EMBL" id="ACZ12706.1"/>
    </source>
</evidence>